<keyword evidence="1" id="KW-0812">Transmembrane</keyword>
<evidence type="ECO:0000313" key="2">
    <source>
        <dbReference type="EMBL" id="GAA2121913.1"/>
    </source>
</evidence>
<accession>A0ABP5JS56</accession>
<dbReference type="RefSeq" id="WP_344303212.1">
    <property type="nucleotide sequence ID" value="NZ_BAAAQQ010000007.1"/>
</dbReference>
<keyword evidence="1" id="KW-0472">Membrane</keyword>
<comment type="caution">
    <text evidence="2">The sequence shown here is derived from an EMBL/GenBank/DDBJ whole genome shotgun (WGS) entry which is preliminary data.</text>
</comment>
<dbReference type="Proteomes" id="UP001500575">
    <property type="component" value="Unassembled WGS sequence"/>
</dbReference>
<feature type="transmembrane region" description="Helical" evidence="1">
    <location>
        <begin position="40"/>
        <end position="59"/>
    </location>
</feature>
<keyword evidence="1" id="KW-1133">Transmembrane helix</keyword>
<name>A0ABP5JS56_9ACTN</name>
<evidence type="ECO:0000256" key="1">
    <source>
        <dbReference type="SAM" id="Phobius"/>
    </source>
</evidence>
<organism evidence="2 3">
    <name type="scientific">Nocardioides bigeumensis</name>
    <dbReference type="NCBI Taxonomy" id="433657"/>
    <lineage>
        <taxon>Bacteria</taxon>
        <taxon>Bacillati</taxon>
        <taxon>Actinomycetota</taxon>
        <taxon>Actinomycetes</taxon>
        <taxon>Propionibacteriales</taxon>
        <taxon>Nocardioidaceae</taxon>
        <taxon>Nocardioides</taxon>
    </lineage>
</organism>
<protein>
    <submittedName>
        <fullName evidence="2">Uncharacterized protein</fullName>
    </submittedName>
</protein>
<reference evidence="3" key="1">
    <citation type="journal article" date="2019" name="Int. J. Syst. Evol. Microbiol.">
        <title>The Global Catalogue of Microorganisms (GCM) 10K type strain sequencing project: providing services to taxonomists for standard genome sequencing and annotation.</title>
        <authorList>
            <consortium name="The Broad Institute Genomics Platform"/>
            <consortium name="The Broad Institute Genome Sequencing Center for Infectious Disease"/>
            <person name="Wu L."/>
            <person name="Ma J."/>
        </authorList>
    </citation>
    <scope>NUCLEOTIDE SEQUENCE [LARGE SCALE GENOMIC DNA]</scope>
    <source>
        <strain evidence="3">JCM 16021</strain>
    </source>
</reference>
<proteinExistence type="predicted"/>
<sequence length="182" mass="19217">MSIDERIRAGLQGNATSYQPEVESSLDAVRGQRRHAWGRAGVAAGVAAAAVAVVAVLAWPGGPAPTRPTQAPPATSDLFGSYAAEVSSPARLAGRWVLELDGNGTVVVTPPDRYSGVVSGTLFTADSTTLRINLFAQDVCADLGNGEYTWAREDDRLILGADAEPCRTRLDFFTDNDWVASP</sequence>
<keyword evidence="3" id="KW-1185">Reference proteome</keyword>
<dbReference type="EMBL" id="BAAAQQ010000007">
    <property type="protein sequence ID" value="GAA2121913.1"/>
    <property type="molecule type" value="Genomic_DNA"/>
</dbReference>
<evidence type="ECO:0000313" key="3">
    <source>
        <dbReference type="Proteomes" id="UP001500575"/>
    </source>
</evidence>
<gene>
    <name evidence="2" type="ORF">GCM10009843_16570</name>
</gene>